<dbReference type="CDD" id="cd18873">
    <property type="entry name" value="NUDIX_NadM_like"/>
    <property type="match status" value="1"/>
</dbReference>
<dbReference type="PANTHER" id="PTHR43736:SF4">
    <property type="entry name" value="SLR1690 PROTEIN"/>
    <property type="match status" value="1"/>
</dbReference>
<accession>A0A2S1LT99</accession>
<reference evidence="3 4" key="1">
    <citation type="submission" date="2017-04" db="EMBL/GenBank/DDBJ databases">
        <title>Complete genome sequence of Flavobacterium kingsejong AJ004.</title>
        <authorList>
            <person name="Lee P.C."/>
        </authorList>
    </citation>
    <scope>NUCLEOTIDE SEQUENCE [LARGE SCALE GENOMIC DNA]</scope>
    <source>
        <strain evidence="3 4">AJ004</strain>
    </source>
</reference>
<dbReference type="GO" id="GO:0016787">
    <property type="term" value="F:hydrolase activity"/>
    <property type="evidence" value="ECO:0007669"/>
    <property type="project" value="UniProtKB-KW"/>
</dbReference>
<evidence type="ECO:0000256" key="1">
    <source>
        <dbReference type="ARBA" id="ARBA00022801"/>
    </source>
</evidence>
<dbReference type="RefSeq" id="WP_108738380.1">
    <property type="nucleotide sequence ID" value="NZ_CP020919.1"/>
</dbReference>
<dbReference type="Proteomes" id="UP000244677">
    <property type="component" value="Chromosome"/>
</dbReference>
<name>A0A2S1LT99_9FLAO</name>
<dbReference type="InterPro" id="IPR054105">
    <property type="entry name" value="WHD_NrtR"/>
</dbReference>
<dbReference type="InterPro" id="IPR015797">
    <property type="entry name" value="NUDIX_hydrolase-like_dom_sf"/>
</dbReference>
<dbReference type="AlphaFoldDB" id="A0A2S1LT99"/>
<dbReference type="SUPFAM" id="SSF55811">
    <property type="entry name" value="Nudix"/>
    <property type="match status" value="1"/>
</dbReference>
<dbReference type="InterPro" id="IPR020084">
    <property type="entry name" value="NUDIX_hydrolase_CS"/>
</dbReference>
<keyword evidence="4" id="KW-1185">Reference proteome</keyword>
<gene>
    <name evidence="3" type="ORF">FK004_17415</name>
</gene>
<keyword evidence="1 3" id="KW-0378">Hydrolase</keyword>
<dbReference type="PANTHER" id="PTHR43736">
    <property type="entry name" value="ADP-RIBOSE PYROPHOSPHATASE"/>
    <property type="match status" value="1"/>
</dbReference>
<protein>
    <submittedName>
        <fullName evidence="3">NUDIX hydrolase</fullName>
    </submittedName>
</protein>
<dbReference type="InterPro" id="IPR036388">
    <property type="entry name" value="WH-like_DNA-bd_sf"/>
</dbReference>
<dbReference type="PROSITE" id="PS51462">
    <property type="entry name" value="NUDIX"/>
    <property type="match status" value="1"/>
</dbReference>
<dbReference type="SUPFAM" id="SSF46785">
    <property type="entry name" value="Winged helix' DNA-binding domain"/>
    <property type="match status" value="1"/>
</dbReference>
<dbReference type="OrthoDB" id="9786141at2"/>
<evidence type="ECO:0000313" key="4">
    <source>
        <dbReference type="Proteomes" id="UP000244677"/>
    </source>
</evidence>
<dbReference type="EMBL" id="CP020919">
    <property type="protein sequence ID" value="AWG26881.1"/>
    <property type="molecule type" value="Genomic_DNA"/>
</dbReference>
<dbReference type="InterPro" id="IPR036390">
    <property type="entry name" value="WH_DNA-bd_sf"/>
</dbReference>
<sequence length="232" mass="26893">MPISQDIKVAVDAIVFGYEKNELFVLLVRQKLGVLKNTWCLPGGFVLNEETLTEAVTRELHEETGITVNYMEQLYTFGDDINRDQRFRVISVAYFALIEPSKMILTTQTATDAESAQWFPIHELPELGFDHKKIIHTAFERLQSKLTYQPIGFDLLDDEFLFSDLENLYATILEKPLDRRNFRKKILSFGIIDETNKIAPSKSGRPARFFRFNKQKYLDLSTAGFFFEIKFA</sequence>
<feature type="domain" description="Nudix hydrolase" evidence="2">
    <location>
        <begin position="6"/>
        <end position="142"/>
    </location>
</feature>
<dbReference type="Pfam" id="PF21906">
    <property type="entry name" value="WHD_NrtR"/>
    <property type="match status" value="1"/>
</dbReference>
<dbReference type="PROSITE" id="PS00893">
    <property type="entry name" value="NUDIX_BOX"/>
    <property type="match status" value="1"/>
</dbReference>
<organism evidence="3 4">
    <name type="scientific">Flavobacterium kingsejongi</name>
    <dbReference type="NCBI Taxonomy" id="1678728"/>
    <lineage>
        <taxon>Bacteria</taxon>
        <taxon>Pseudomonadati</taxon>
        <taxon>Bacteroidota</taxon>
        <taxon>Flavobacteriia</taxon>
        <taxon>Flavobacteriales</taxon>
        <taxon>Flavobacteriaceae</taxon>
        <taxon>Flavobacterium</taxon>
    </lineage>
</organism>
<dbReference type="InterPro" id="IPR000086">
    <property type="entry name" value="NUDIX_hydrolase_dom"/>
</dbReference>
<evidence type="ECO:0000259" key="2">
    <source>
        <dbReference type="PROSITE" id="PS51462"/>
    </source>
</evidence>
<dbReference type="Gene3D" id="1.10.10.10">
    <property type="entry name" value="Winged helix-like DNA-binding domain superfamily/Winged helix DNA-binding domain"/>
    <property type="match status" value="1"/>
</dbReference>
<evidence type="ECO:0000313" key="3">
    <source>
        <dbReference type="EMBL" id="AWG26881.1"/>
    </source>
</evidence>
<dbReference type="Pfam" id="PF00293">
    <property type="entry name" value="NUDIX"/>
    <property type="match status" value="1"/>
</dbReference>
<dbReference type="Gene3D" id="3.90.79.10">
    <property type="entry name" value="Nucleoside Triphosphate Pyrophosphohydrolase"/>
    <property type="match status" value="1"/>
</dbReference>
<dbReference type="KEGG" id="fki:FK004_17415"/>
<proteinExistence type="predicted"/>